<protein>
    <submittedName>
        <fullName evidence="1">Uncharacterized protein</fullName>
    </submittedName>
</protein>
<comment type="caution">
    <text evidence="1">The sequence shown here is derived from an EMBL/GenBank/DDBJ whole genome shotgun (WGS) entry which is preliminary data.</text>
</comment>
<accession>A0A9D2LLC0</accession>
<reference evidence="1" key="1">
    <citation type="journal article" date="2021" name="PeerJ">
        <title>Extensive microbial diversity within the chicken gut microbiome revealed by metagenomics and culture.</title>
        <authorList>
            <person name="Gilroy R."/>
            <person name="Ravi A."/>
            <person name="Getino M."/>
            <person name="Pursley I."/>
            <person name="Horton D.L."/>
            <person name="Alikhan N.F."/>
            <person name="Baker D."/>
            <person name="Gharbi K."/>
            <person name="Hall N."/>
            <person name="Watson M."/>
            <person name="Adriaenssens E.M."/>
            <person name="Foster-Nyarko E."/>
            <person name="Jarju S."/>
            <person name="Secka A."/>
            <person name="Antonio M."/>
            <person name="Oren A."/>
            <person name="Chaudhuri R.R."/>
            <person name="La Ragione R."/>
            <person name="Hildebrand F."/>
            <person name="Pallen M.J."/>
        </authorList>
    </citation>
    <scope>NUCLEOTIDE SEQUENCE</scope>
    <source>
        <strain evidence="1">ChiBcec18-1249</strain>
    </source>
</reference>
<dbReference type="EMBL" id="DWZJ01000100">
    <property type="protein sequence ID" value="HJB14215.1"/>
    <property type="molecule type" value="Genomic_DNA"/>
</dbReference>
<reference evidence="1" key="2">
    <citation type="submission" date="2021-04" db="EMBL/GenBank/DDBJ databases">
        <authorList>
            <person name="Gilroy R."/>
        </authorList>
    </citation>
    <scope>NUCLEOTIDE SEQUENCE</scope>
    <source>
        <strain evidence="1">ChiBcec18-1249</strain>
    </source>
</reference>
<dbReference type="Proteomes" id="UP000823824">
    <property type="component" value="Unassembled WGS sequence"/>
</dbReference>
<name>A0A9D2LLC0_9FIRM</name>
<dbReference type="AlphaFoldDB" id="A0A9D2LLC0"/>
<sequence>MKQAYRRWVCGLLAGIIALLAACGAVVYVVDPCLYYRVPDKWQPVLFNERYQMAGLARNVEADTVLVGTSMAANYRASWIEETFGTSAVRLTIPDGYYSEFDQVMDLLFQAQDRERVIFAMDLNTLVRDESGLTGALPDYLYNSSPLDDIQYLLNKDTLYYSVYTLLANHWGQGDTIDEGFTWDQNEWWNHMSALKNYQRPEIAGGQLPAGAYAADVAANLAVLEGWITRHPETEFDIFLSPYSILFWDKVIRDGSVEAVFAAIRQVGETLLQYDNVKLYGYLMDADIVADLDNYCDYVHHSGAVCQEILAMLRADEGRLTAENLEETLASWHEFVIHYDYEKFWDESFWHQWNAEHGA</sequence>
<proteinExistence type="predicted"/>
<evidence type="ECO:0000313" key="1">
    <source>
        <dbReference type="EMBL" id="HJB14215.1"/>
    </source>
</evidence>
<gene>
    <name evidence="1" type="ORF">H9787_10980</name>
</gene>
<organism evidence="1 2">
    <name type="scientific">Candidatus Oscillibacter excrementigallinarum</name>
    <dbReference type="NCBI Taxonomy" id="2838716"/>
    <lineage>
        <taxon>Bacteria</taxon>
        <taxon>Bacillati</taxon>
        <taxon>Bacillota</taxon>
        <taxon>Clostridia</taxon>
        <taxon>Eubacteriales</taxon>
        <taxon>Oscillospiraceae</taxon>
        <taxon>Oscillibacter</taxon>
    </lineage>
</organism>
<dbReference type="PROSITE" id="PS51257">
    <property type="entry name" value="PROKAR_LIPOPROTEIN"/>
    <property type="match status" value="1"/>
</dbReference>
<evidence type="ECO:0000313" key="2">
    <source>
        <dbReference type="Proteomes" id="UP000823824"/>
    </source>
</evidence>